<proteinExistence type="predicted"/>
<dbReference type="PROSITE" id="PS50062">
    <property type="entry name" value="BCL2_FAMILY"/>
    <property type="match status" value="1"/>
</dbReference>
<dbReference type="Proteomes" id="UP000410492">
    <property type="component" value="Unassembled WGS sequence"/>
</dbReference>
<dbReference type="OrthoDB" id="6021377at2759"/>
<organism evidence="3 4">
    <name type="scientific">Callosobruchus maculatus</name>
    <name type="common">Southern cowpea weevil</name>
    <name type="synonym">Pulse bruchid</name>
    <dbReference type="NCBI Taxonomy" id="64391"/>
    <lineage>
        <taxon>Eukaryota</taxon>
        <taxon>Metazoa</taxon>
        <taxon>Ecdysozoa</taxon>
        <taxon>Arthropoda</taxon>
        <taxon>Hexapoda</taxon>
        <taxon>Insecta</taxon>
        <taxon>Pterygota</taxon>
        <taxon>Neoptera</taxon>
        <taxon>Endopterygota</taxon>
        <taxon>Coleoptera</taxon>
        <taxon>Polyphaga</taxon>
        <taxon>Cucujiformia</taxon>
        <taxon>Chrysomeloidea</taxon>
        <taxon>Chrysomelidae</taxon>
        <taxon>Bruchinae</taxon>
        <taxon>Bruchini</taxon>
        <taxon>Callosobruchus</taxon>
    </lineage>
</organism>
<sequence length="71" mass="8303">QIIMDDMKEFLEDRMSHWIHANGGWLGLLSYCRQIEQDISFKEYLAIFGLVAVIFLVSFFVVKLFAKLGLF</sequence>
<dbReference type="Gene3D" id="1.10.437.10">
    <property type="entry name" value="Blc2-like"/>
    <property type="match status" value="1"/>
</dbReference>
<protein>
    <submittedName>
        <fullName evidence="3">Uncharacterized protein</fullName>
    </submittedName>
</protein>
<accession>A0A653DF92</accession>
<reference evidence="3 4" key="1">
    <citation type="submission" date="2019-01" db="EMBL/GenBank/DDBJ databases">
        <authorList>
            <person name="Sayadi A."/>
        </authorList>
    </citation>
    <scope>NUCLEOTIDE SEQUENCE [LARGE SCALE GENOMIC DNA]</scope>
</reference>
<keyword evidence="2" id="KW-0472">Membrane</keyword>
<feature type="non-terminal residue" evidence="3">
    <location>
        <position position="1"/>
    </location>
</feature>
<name>A0A653DF92_CALMS</name>
<evidence type="ECO:0000256" key="2">
    <source>
        <dbReference type="SAM" id="Phobius"/>
    </source>
</evidence>
<evidence type="ECO:0000313" key="4">
    <source>
        <dbReference type="Proteomes" id="UP000410492"/>
    </source>
</evidence>
<dbReference type="GO" id="GO:0042981">
    <property type="term" value="P:regulation of apoptotic process"/>
    <property type="evidence" value="ECO:0007669"/>
    <property type="project" value="InterPro"/>
</dbReference>
<gene>
    <name evidence="3" type="ORF">CALMAC_LOCUS16964</name>
</gene>
<dbReference type="EMBL" id="CAACVG010011711">
    <property type="protein sequence ID" value="VEN58658.1"/>
    <property type="molecule type" value="Genomic_DNA"/>
</dbReference>
<dbReference type="InterPro" id="IPR002475">
    <property type="entry name" value="Bcl2-like"/>
</dbReference>
<dbReference type="GO" id="GO:0006915">
    <property type="term" value="P:apoptotic process"/>
    <property type="evidence" value="ECO:0007669"/>
    <property type="project" value="UniProtKB-KW"/>
</dbReference>
<feature type="transmembrane region" description="Helical" evidence="2">
    <location>
        <begin position="44"/>
        <end position="66"/>
    </location>
</feature>
<dbReference type="SUPFAM" id="SSF56854">
    <property type="entry name" value="Bcl-2 inhibitors of programmed cell death"/>
    <property type="match status" value="1"/>
</dbReference>
<keyword evidence="4" id="KW-1185">Reference proteome</keyword>
<keyword evidence="2" id="KW-0812">Transmembrane</keyword>
<dbReference type="AlphaFoldDB" id="A0A653DF92"/>
<dbReference type="InterPro" id="IPR036834">
    <property type="entry name" value="Bcl-2-like_sf"/>
</dbReference>
<evidence type="ECO:0000313" key="3">
    <source>
        <dbReference type="EMBL" id="VEN58658.1"/>
    </source>
</evidence>
<keyword evidence="1" id="KW-0053">Apoptosis</keyword>
<evidence type="ECO:0000256" key="1">
    <source>
        <dbReference type="ARBA" id="ARBA00022703"/>
    </source>
</evidence>
<keyword evidence="2" id="KW-1133">Transmembrane helix</keyword>